<evidence type="ECO:0000256" key="7">
    <source>
        <dbReference type="ARBA" id="ARBA00023239"/>
    </source>
</evidence>
<dbReference type="PANTHER" id="PTHR21022">
    <property type="entry name" value="PREPHENATE DEHYDRATASE P PROTEIN"/>
    <property type="match status" value="1"/>
</dbReference>
<dbReference type="UniPathway" id="UPA00121">
    <property type="reaction ID" value="UER00345"/>
</dbReference>
<evidence type="ECO:0000256" key="5">
    <source>
        <dbReference type="ARBA" id="ARBA00023141"/>
    </source>
</evidence>
<dbReference type="SUPFAM" id="SSF55021">
    <property type="entry name" value="ACT-like"/>
    <property type="match status" value="1"/>
</dbReference>
<dbReference type="RefSeq" id="WP_107536856.1">
    <property type="nucleotide sequence ID" value="NZ_BMDF01000006.1"/>
</dbReference>
<evidence type="ECO:0000256" key="8">
    <source>
        <dbReference type="ARBA" id="ARBA00047848"/>
    </source>
</evidence>
<dbReference type="CDD" id="cd04905">
    <property type="entry name" value="ACT_CM-PDT"/>
    <property type="match status" value="1"/>
</dbReference>
<comment type="pathway">
    <text evidence="1">Amino-acid biosynthesis; L-phenylalanine biosynthesis; phenylpyruvate from prephenate: step 1/1.</text>
</comment>
<evidence type="ECO:0000256" key="3">
    <source>
        <dbReference type="ARBA" id="ARBA00021872"/>
    </source>
</evidence>
<feature type="domain" description="Prephenate dehydratase" evidence="9">
    <location>
        <begin position="2"/>
        <end position="176"/>
    </location>
</feature>
<keyword evidence="5" id="KW-0057">Aromatic amino acid biosynthesis</keyword>
<protein>
    <recommendedName>
        <fullName evidence="3">Prephenate dehydratase</fullName>
        <ecNumber evidence="2">4.2.1.51</ecNumber>
    </recommendedName>
</protein>
<evidence type="ECO:0000256" key="1">
    <source>
        <dbReference type="ARBA" id="ARBA00004741"/>
    </source>
</evidence>
<feature type="domain" description="ACT" evidence="10">
    <location>
        <begin position="189"/>
        <end position="264"/>
    </location>
</feature>
<dbReference type="EC" id="4.2.1.51" evidence="2"/>
<dbReference type="STRING" id="1167632.GCA_000286335_00979"/>
<accession>A0A2T4PU42</accession>
<dbReference type="InterPro" id="IPR001086">
    <property type="entry name" value="Preph_deHydtase"/>
</dbReference>
<sequence length="269" mass="30322">MKLYYLGPLGTFSHMAALKYKREEIKEYIPKSNLYEVVKAIESDPQNIAIAPIENSIEGTINIIADSLTEQKIHVIDELHLSISFSLYVKKGTKLEDINEVVSIAPAINQTSKFIKKHNFTYRYSDSTVQSLDEIDEHTGAIAPVGLEATHDQVIALQQNIEDYPHNTTRFLVLSAQEKPVEKATDSILLVTPDQDKPGLLASILNTFALFNINLSWIESRPLKTQLGMYHFFVQADCSADDVEMKKVITILKTLDFNVKVLGNFDKHI</sequence>
<keyword evidence="4" id="KW-0028">Amino-acid biosynthesis</keyword>
<evidence type="ECO:0000256" key="6">
    <source>
        <dbReference type="ARBA" id="ARBA00023222"/>
    </source>
</evidence>
<evidence type="ECO:0000256" key="2">
    <source>
        <dbReference type="ARBA" id="ARBA00013147"/>
    </source>
</evidence>
<dbReference type="GO" id="GO:0004664">
    <property type="term" value="F:prephenate dehydratase activity"/>
    <property type="evidence" value="ECO:0007669"/>
    <property type="project" value="UniProtKB-EC"/>
</dbReference>
<keyword evidence="6" id="KW-0584">Phenylalanine biosynthesis</keyword>
<evidence type="ECO:0000259" key="9">
    <source>
        <dbReference type="PROSITE" id="PS51171"/>
    </source>
</evidence>
<reference evidence="11 12" key="1">
    <citation type="journal article" date="2016" name="Front. Microbiol.">
        <title>Comprehensive Phylogenetic Analysis of Bovine Non-aureus Staphylococci Species Based on Whole-Genome Sequencing.</title>
        <authorList>
            <person name="Naushad S."/>
            <person name="Barkema H.W."/>
            <person name="Luby C."/>
            <person name="Condas L.A."/>
            <person name="Nobrega D.B."/>
            <person name="Carson D.A."/>
            <person name="De Buck J."/>
        </authorList>
    </citation>
    <scope>NUCLEOTIDE SEQUENCE [LARGE SCALE GENOMIC DNA]</scope>
    <source>
        <strain evidence="11 12">SNUC 2204</strain>
    </source>
</reference>
<dbReference type="GeneID" id="64116928"/>
<keyword evidence="7" id="KW-0456">Lyase</keyword>
<dbReference type="Gene3D" id="3.40.190.10">
    <property type="entry name" value="Periplasmic binding protein-like II"/>
    <property type="match status" value="2"/>
</dbReference>
<evidence type="ECO:0000313" key="11">
    <source>
        <dbReference type="EMBL" id="PTI29918.1"/>
    </source>
</evidence>
<comment type="caution">
    <text evidence="11">The sequence shown here is derived from an EMBL/GenBank/DDBJ whole genome shotgun (WGS) entry which is preliminary data.</text>
</comment>
<dbReference type="SUPFAM" id="SSF53850">
    <property type="entry name" value="Periplasmic binding protein-like II"/>
    <property type="match status" value="1"/>
</dbReference>
<gene>
    <name evidence="11" type="ORF">BU072_05595</name>
</gene>
<dbReference type="Pfam" id="PF00800">
    <property type="entry name" value="PDT"/>
    <property type="match status" value="1"/>
</dbReference>
<dbReference type="GO" id="GO:0009094">
    <property type="term" value="P:L-phenylalanine biosynthetic process"/>
    <property type="evidence" value="ECO:0007669"/>
    <property type="project" value="UniProtKB-UniPathway"/>
</dbReference>
<dbReference type="InterPro" id="IPR045865">
    <property type="entry name" value="ACT-like_dom_sf"/>
</dbReference>
<dbReference type="GO" id="GO:0005737">
    <property type="term" value="C:cytoplasm"/>
    <property type="evidence" value="ECO:0007669"/>
    <property type="project" value="TreeGrafter"/>
</dbReference>
<dbReference type="Proteomes" id="UP000241209">
    <property type="component" value="Unassembled WGS sequence"/>
</dbReference>
<comment type="catalytic activity">
    <reaction evidence="8">
        <text>prephenate + H(+) = 3-phenylpyruvate + CO2 + H2O</text>
        <dbReference type="Rhea" id="RHEA:21648"/>
        <dbReference type="ChEBI" id="CHEBI:15377"/>
        <dbReference type="ChEBI" id="CHEBI:15378"/>
        <dbReference type="ChEBI" id="CHEBI:16526"/>
        <dbReference type="ChEBI" id="CHEBI:18005"/>
        <dbReference type="ChEBI" id="CHEBI:29934"/>
        <dbReference type="EC" id="4.2.1.51"/>
    </reaction>
</comment>
<organism evidence="11 12">
    <name type="scientific">Mammaliicoccus vitulinus</name>
    <dbReference type="NCBI Taxonomy" id="71237"/>
    <lineage>
        <taxon>Bacteria</taxon>
        <taxon>Bacillati</taxon>
        <taxon>Bacillota</taxon>
        <taxon>Bacilli</taxon>
        <taxon>Bacillales</taxon>
        <taxon>Staphylococcaceae</taxon>
        <taxon>Mammaliicoccus</taxon>
    </lineage>
</organism>
<evidence type="ECO:0000256" key="4">
    <source>
        <dbReference type="ARBA" id="ARBA00022605"/>
    </source>
</evidence>
<dbReference type="PANTHER" id="PTHR21022:SF19">
    <property type="entry name" value="PREPHENATE DEHYDRATASE-RELATED"/>
    <property type="match status" value="1"/>
</dbReference>
<dbReference type="EMBL" id="PZFK01000009">
    <property type="protein sequence ID" value="PTI29918.1"/>
    <property type="molecule type" value="Genomic_DNA"/>
</dbReference>
<proteinExistence type="predicted"/>
<evidence type="ECO:0000313" key="12">
    <source>
        <dbReference type="Proteomes" id="UP000241209"/>
    </source>
</evidence>
<name>A0A2T4PU42_9STAP</name>
<dbReference type="PROSITE" id="PS51171">
    <property type="entry name" value="PREPHENATE_DEHYDR_3"/>
    <property type="match status" value="1"/>
</dbReference>
<dbReference type="PROSITE" id="PS51671">
    <property type="entry name" value="ACT"/>
    <property type="match status" value="1"/>
</dbReference>
<dbReference type="AlphaFoldDB" id="A0A2T4PU42"/>
<dbReference type="InterPro" id="IPR002912">
    <property type="entry name" value="ACT_dom"/>
</dbReference>
<dbReference type="Gene3D" id="3.30.70.260">
    <property type="match status" value="1"/>
</dbReference>
<evidence type="ECO:0000259" key="10">
    <source>
        <dbReference type="PROSITE" id="PS51671"/>
    </source>
</evidence>